<dbReference type="Gene3D" id="3.20.20.140">
    <property type="entry name" value="Metal-dependent hydrolases"/>
    <property type="match status" value="1"/>
</dbReference>
<dbReference type="Gene3D" id="2.30.40.10">
    <property type="entry name" value="Urease, subunit C, domain 1"/>
    <property type="match status" value="1"/>
</dbReference>
<proteinExistence type="predicted"/>
<dbReference type="InterPro" id="IPR011059">
    <property type="entry name" value="Metal-dep_hydrolase_composite"/>
</dbReference>
<protein>
    <recommendedName>
        <fullName evidence="3">Amidohydrolase-related domain-containing protein</fullName>
    </recommendedName>
</protein>
<dbReference type="EMBL" id="JAFIRR010000076">
    <property type="protein sequence ID" value="MCO6417054.1"/>
    <property type="molecule type" value="Genomic_DNA"/>
</dbReference>
<evidence type="ECO:0008006" key="3">
    <source>
        <dbReference type="Google" id="ProtNLM"/>
    </source>
</evidence>
<organism evidence="1 2">
    <name type="scientific">Siccirubricoccus soli</name>
    <dbReference type="NCBI Taxonomy" id="2899147"/>
    <lineage>
        <taxon>Bacteria</taxon>
        <taxon>Pseudomonadati</taxon>
        <taxon>Pseudomonadota</taxon>
        <taxon>Alphaproteobacteria</taxon>
        <taxon>Acetobacterales</taxon>
        <taxon>Roseomonadaceae</taxon>
        <taxon>Siccirubricoccus</taxon>
    </lineage>
</organism>
<dbReference type="RefSeq" id="WP_252953682.1">
    <property type="nucleotide sequence ID" value="NZ_JAFIRR010000076.1"/>
</dbReference>
<keyword evidence="2" id="KW-1185">Reference proteome</keyword>
<dbReference type="SUPFAM" id="SSF51338">
    <property type="entry name" value="Composite domain of metallo-dependent hydrolases"/>
    <property type="match status" value="1"/>
</dbReference>
<sequence length="114" mass="12285">MSITLIKGAEVAILWDAAAKQHVYATDVDIAFEGGQLLHIGGAYAGKADETISGRGLMVMPGLVNIHSHPSSEPMNKGFTDEVGTPGLYNSSLYEYLPIFRAMRRQCRAACASR</sequence>
<name>A0ABT1D558_9PROT</name>
<gene>
    <name evidence="1" type="ORF">JYK14_12900</name>
</gene>
<accession>A0ABT1D558</accession>
<evidence type="ECO:0000313" key="2">
    <source>
        <dbReference type="Proteomes" id="UP001523392"/>
    </source>
</evidence>
<reference evidence="1 2" key="1">
    <citation type="submission" date="2021-12" db="EMBL/GenBank/DDBJ databases">
        <title>Siccirubricoccus leaddurans sp. nov., a high concentration Zn2+ tolerance bacterium.</title>
        <authorList>
            <person name="Cao Y."/>
        </authorList>
    </citation>
    <scope>NUCLEOTIDE SEQUENCE [LARGE SCALE GENOMIC DNA]</scope>
    <source>
        <strain evidence="1 2">KC 17139</strain>
    </source>
</reference>
<evidence type="ECO:0000313" key="1">
    <source>
        <dbReference type="EMBL" id="MCO6417054.1"/>
    </source>
</evidence>
<dbReference type="Proteomes" id="UP001523392">
    <property type="component" value="Unassembled WGS sequence"/>
</dbReference>
<comment type="caution">
    <text evidence="1">The sequence shown here is derived from an EMBL/GenBank/DDBJ whole genome shotgun (WGS) entry which is preliminary data.</text>
</comment>